<dbReference type="EC" id="3.1.3.25" evidence="4"/>
<evidence type="ECO:0000256" key="1">
    <source>
        <dbReference type="ARBA" id="ARBA00001033"/>
    </source>
</evidence>
<keyword evidence="6" id="KW-0378">Hydrolase</keyword>
<reference evidence="9" key="1">
    <citation type="submission" date="2020-05" db="EMBL/GenBank/DDBJ databases">
        <authorList>
            <person name="Chiriac C."/>
            <person name="Salcher M."/>
            <person name="Ghai R."/>
            <person name="Kavagutti S V."/>
        </authorList>
    </citation>
    <scope>NUCLEOTIDE SEQUENCE</scope>
</reference>
<evidence type="ECO:0000313" key="9">
    <source>
        <dbReference type="EMBL" id="CAB4672522.1"/>
    </source>
</evidence>
<comment type="similarity">
    <text evidence="3">Belongs to the inositol monophosphatase superfamily.</text>
</comment>
<evidence type="ECO:0000313" key="10">
    <source>
        <dbReference type="EMBL" id="CAB4913071.1"/>
    </source>
</evidence>
<dbReference type="InterPro" id="IPR020583">
    <property type="entry name" value="Inositol_monoP_metal-BS"/>
</dbReference>
<dbReference type="InterPro" id="IPR033942">
    <property type="entry name" value="IMPase"/>
</dbReference>
<keyword evidence="5" id="KW-0479">Metal-binding</keyword>
<dbReference type="PANTHER" id="PTHR20854:SF4">
    <property type="entry name" value="INOSITOL-1-MONOPHOSPHATASE-RELATED"/>
    <property type="match status" value="1"/>
</dbReference>
<dbReference type="EMBL" id="CAFBMO010000059">
    <property type="protein sequence ID" value="CAB4913071.1"/>
    <property type="molecule type" value="Genomic_DNA"/>
</dbReference>
<evidence type="ECO:0000256" key="2">
    <source>
        <dbReference type="ARBA" id="ARBA00001946"/>
    </source>
</evidence>
<dbReference type="Gene3D" id="3.40.190.80">
    <property type="match status" value="1"/>
</dbReference>
<sequence length="275" mass="30154">MEPFDEFLSSHELLPLAWAASVAAARFLRDERPRDLIVESKSTPVDSVTEMDRGAESRLVNTLLGARPTDGFLGEEGGERLGTSGVRWVVDPLDGTVNYLYRIPMWSVSVAAEINDESVLGIVVVPEYDEAYVGIKGHGAWLIRHALTEPSWVEQLQVRECEDVATAMVATGFGYSAQRRQEQAAVVLSLAGQVRDFRRMGCATVDFCWLARGRLDAYYERGLNRWDVAAGALIAAEAGAIVTGLWGENPHEETMVAAVPGIALPMRELLRKAHG</sequence>
<dbReference type="PRINTS" id="PR00377">
    <property type="entry name" value="IMPHPHTASES"/>
</dbReference>
<comment type="catalytic activity">
    <reaction evidence="1">
        <text>a myo-inositol phosphate + H2O = myo-inositol + phosphate</text>
        <dbReference type="Rhea" id="RHEA:24056"/>
        <dbReference type="ChEBI" id="CHEBI:15377"/>
        <dbReference type="ChEBI" id="CHEBI:17268"/>
        <dbReference type="ChEBI" id="CHEBI:43474"/>
        <dbReference type="ChEBI" id="CHEBI:84139"/>
        <dbReference type="EC" id="3.1.3.25"/>
    </reaction>
</comment>
<keyword evidence="7" id="KW-0460">Magnesium</keyword>
<dbReference type="CDD" id="cd01639">
    <property type="entry name" value="IMPase"/>
    <property type="match status" value="1"/>
</dbReference>
<dbReference type="Pfam" id="PF00459">
    <property type="entry name" value="Inositol_P"/>
    <property type="match status" value="1"/>
</dbReference>
<organism evidence="9">
    <name type="scientific">freshwater metagenome</name>
    <dbReference type="NCBI Taxonomy" id="449393"/>
    <lineage>
        <taxon>unclassified sequences</taxon>
        <taxon>metagenomes</taxon>
        <taxon>ecological metagenomes</taxon>
    </lineage>
</organism>
<comment type="cofactor">
    <cofactor evidence="2">
        <name>Mg(2+)</name>
        <dbReference type="ChEBI" id="CHEBI:18420"/>
    </cofactor>
</comment>
<dbReference type="GO" id="GO:0046872">
    <property type="term" value="F:metal ion binding"/>
    <property type="evidence" value="ECO:0007669"/>
    <property type="project" value="UniProtKB-KW"/>
</dbReference>
<dbReference type="GO" id="GO:0008934">
    <property type="term" value="F:inositol monophosphate 1-phosphatase activity"/>
    <property type="evidence" value="ECO:0007669"/>
    <property type="project" value="InterPro"/>
</dbReference>
<dbReference type="Gene3D" id="3.30.540.10">
    <property type="entry name" value="Fructose-1,6-Bisphosphatase, subunit A, domain 1"/>
    <property type="match status" value="1"/>
</dbReference>
<name>A0A6J6MF93_9ZZZZ</name>
<dbReference type="EMBL" id="CAEZVB010000063">
    <property type="protein sequence ID" value="CAB4625917.1"/>
    <property type="molecule type" value="Genomic_DNA"/>
</dbReference>
<evidence type="ECO:0000256" key="3">
    <source>
        <dbReference type="ARBA" id="ARBA00009759"/>
    </source>
</evidence>
<evidence type="ECO:0000313" key="8">
    <source>
        <dbReference type="EMBL" id="CAB4625917.1"/>
    </source>
</evidence>
<proteinExistence type="inferred from homology"/>
<evidence type="ECO:0000256" key="4">
    <source>
        <dbReference type="ARBA" id="ARBA00013106"/>
    </source>
</evidence>
<gene>
    <name evidence="8" type="ORF">UFOPK1908_01167</name>
    <name evidence="9" type="ORF">UFOPK2282_01156</name>
    <name evidence="10" type="ORF">UFOPK3576_01255</name>
</gene>
<dbReference type="PROSITE" id="PS00629">
    <property type="entry name" value="IMP_1"/>
    <property type="match status" value="1"/>
</dbReference>
<accession>A0A6J6MF93</accession>
<dbReference type="GO" id="GO:0046854">
    <property type="term" value="P:phosphatidylinositol phosphate biosynthetic process"/>
    <property type="evidence" value="ECO:0007669"/>
    <property type="project" value="InterPro"/>
</dbReference>
<protein>
    <recommendedName>
        <fullName evidence="4">inositol-phosphate phosphatase</fullName>
        <ecNumber evidence="4">3.1.3.25</ecNumber>
    </recommendedName>
</protein>
<dbReference type="SUPFAM" id="SSF56655">
    <property type="entry name" value="Carbohydrate phosphatase"/>
    <property type="match status" value="1"/>
</dbReference>
<dbReference type="GO" id="GO:0006020">
    <property type="term" value="P:inositol metabolic process"/>
    <property type="evidence" value="ECO:0007669"/>
    <property type="project" value="TreeGrafter"/>
</dbReference>
<evidence type="ECO:0000256" key="7">
    <source>
        <dbReference type="ARBA" id="ARBA00022842"/>
    </source>
</evidence>
<dbReference type="PROSITE" id="PS00630">
    <property type="entry name" value="IMP_2"/>
    <property type="match status" value="1"/>
</dbReference>
<dbReference type="AlphaFoldDB" id="A0A6J6MF93"/>
<dbReference type="InterPro" id="IPR020550">
    <property type="entry name" value="Inositol_monophosphatase_CS"/>
</dbReference>
<evidence type="ECO:0000256" key="5">
    <source>
        <dbReference type="ARBA" id="ARBA00022723"/>
    </source>
</evidence>
<dbReference type="PANTHER" id="PTHR20854">
    <property type="entry name" value="INOSITOL MONOPHOSPHATASE"/>
    <property type="match status" value="1"/>
</dbReference>
<evidence type="ECO:0000256" key="6">
    <source>
        <dbReference type="ARBA" id="ARBA00022801"/>
    </source>
</evidence>
<dbReference type="EMBL" id="CAEZWR010000148">
    <property type="protein sequence ID" value="CAB4672522.1"/>
    <property type="molecule type" value="Genomic_DNA"/>
</dbReference>
<dbReference type="InterPro" id="IPR000760">
    <property type="entry name" value="Inositol_monophosphatase-like"/>
</dbReference>
<dbReference type="GO" id="GO:0007165">
    <property type="term" value="P:signal transduction"/>
    <property type="evidence" value="ECO:0007669"/>
    <property type="project" value="TreeGrafter"/>
</dbReference>